<dbReference type="Proteomes" id="UP001610334">
    <property type="component" value="Unassembled WGS sequence"/>
</dbReference>
<dbReference type="PRINTS" id="PR00385">
    <property type="entry name" value="P450"/>
</dbReference>
<dbReference type="Pfam" id="PF00067">
    <property type="entry name" value="p450"/>
    <property type="match status" value="1"/>
</dbReference>
<gene>
    <name evidence="7" type="ORF">BJX63DRAFT_443696</name>
</gene>
<comment type="similarity">
    <text evidence="2 6">Belongs to the cytochrome P450 family.</text>
</comment>
<comment type="caution">
    <text evidence="7">The sequence shown here is derived from an EMBL/GenBank/DDBJ whole genome shotgun (WGS) entry which is preliminary data.</text>
</comment>
<dbReference type="InterPro" id="IPR017972">
    <property type="entry name" value="Cyt_P450_CS"/>
</dbReference>
<name>A0ABR4H9S3_9EURO</name>
<protein>
    <submittedName>
        <fullName evidence="7">Cytochrome P450 monooxygenase</fullName>
    </submittedName>
</protein>
<dbReference type="InterPro" id="IPR050121">
    <property type="entry name" value="Cytochrome_P450_monoxygenase"/>
</dbReference>
<organism evidence="7 8">
    <name type="scientific">Aspergillus granulosus</name>
    <dbReference type="NCBI Taxonomy" id="176169"/>
    <lineage>
        <taxon>Eukaryota</taxon>
        <taxon>Fungi</taxon>
        <taxon>Dikarya</taxon>
        <taxon>Ascomycota</taxon>
        <taxon>Pezizomycotina</taxon>
        <taxon>Eurotiomycetes</taxon>
        <taxon>Eurotiomycetidae</taxon>
        <taxon>Eurotiales</taxon>
        <taxon>Aspergillaceae</taxon>
        <taxon>Aspergillus</taxon>
        <taxon>Aspergillus subgen. Nidulantes</taxon>
    </lineage>
</organism>
<dbReference type="SUPFAM" id="SSF48264">
    <property type="entry name" value="Cytochrome P450"/>
    <property type="match status" value="1"/>
</dbReference>
<evidence type="ECO:0000256" key="1">
    <source>
        <dbReference type="ARBA" id="ARBA00001971"/>
    </source>
</evidence>
<evidence type="ECO:0000256" key="2">
    <source>
        <dbReference type="ARBA" id="ARBA00010617"/>
    </source>
</evidence>
<evidence type="ECO:0000256" key="3">
    <source>
        <dbReference type="ARBA" id="ARBA00022723"/>
    </source>
</evidence>
<dbReference type="Gene3D" id="1.10.630.10">
    <property type="entry name" value="Cytochrome P450"/>
    <property type="match status" value="1"/>
</dbReference>
<keyword evidence="5 6" id="KW-0408">Iron</keyword>
<dbReference type="InterPro" id="IPR036396">
    <property type="entry name" value="Cyt_P450_sf"/>
</dbReference>
<dbReference type="PANTHER" id="PTHR24305">
    <property type="entry name" value="CYTOCHROME P450"/>
    <property type="match status" value="1"/>
</dbReference>
<evidence type="ECO:0000313" key="7">
    <source>
        <dbReference type="EMBL" id="KAL2812206.1"/>
    </source>
</evidence>
<dbReference type="PROSITE" id="PS00086">
    <property type="entry name" value="CYTOCHROME_P450"/>
    <property type="match status" value="1"/>
</dbReference>
<accession>A0ABR4H9S3</accession>
<sequence length="547" mass="62246">MAFSILSTTATLVVAFYIYKLISFVRFYIQARQTGFPIYVSPVFSKSIPWMILGQPLQPVSKKYLPRWIFVRLEICTHGWEFRNKRAWHDQLGDVFVLVTPDECSIYIADPVIGHNVLQRRIDFPQAPIVAKIMGFFGPNVLTVGYPIWKRHRRLFNLDERISRIAWTEGARQAQTMLEYLVDNPGNQVLEGLKSLGINVIGQAGFSQQEEWKPPLRERLGEATSGKAAYFETLALVSEMIVQAALLPTGIMQLPIMPRALQRLGYHMERTPGYVQEMLDEERKAIGKSSGRQNNFLSLLLQLSDEDRRSGESQFSLTNDEINGSLFIFSGAGYESTTNTMGYAVTLLAAYPEWQDWIREELQSLPEDPLTWKYEEVYPKCRRTLAIMLETLRFYPPVLHTTRAISEPQKVTDATGKVHLLTPPMDVYVCQLSVHLNRSIWGDDANDFRPSRWIDVSGQLMTPENGTYIPWSGGPRICPGLKMSQVEFVATIGTLFRNARCDPLPTDGIDSPEVLRERLRGLLSDSVSKLALQMRNADGVYLRWTPV</sequence>
<dbReference type="EMBL" id="JBFXLT010000050">
    <property type="protein sequence ID" value="KAL2812206.1"/>
    <property type="molecule type" value="Genomic_DNA"/>
</dbReference>
<evidence type="ECO:0000313" key="8">
    <source>
        <dbReference type="Proteomes" id="UP001610334"/>
    </source>
</evidence>
<evidence type="ECO:0000256" key="4">
    <source>
        <dbReference type="ARBA" id="ARBA00023002"/>
    </source>
</evidence>
<reference evidence="7 8" key="1">
    <citation type="submission" date="2024-07" db="EMBL/GenBank/DDBJ databases">
        <title>Section-level genome sequencing and comparative genomics of Aspergillus sections Usti and Cavernicolus.</title>
        <authorList>
            <consortium name="Lawrence Berkeley National Laboratory"/>
            <person name="Nybo J.L."/>
            <person name="Vesth T.C."/>
            <person name="Theobald S."/>
            <person name="Frisvad J.C."/>
            <person name="Larsen T.O."/>
            <person name="Kjaerboelling I."/>
            <person name="Rothschild-Mancinelli K."/>
            <person name="Lyhne E.K."/>
            <person name="Kogle M.E."/>
            <person name="Barry K."/>
            <person name="Clum A."/>
            <person name="Na H."/>
            <person name="Ledsgaard L."/>
            <person name="Lin J."/>
            <person name="Lipzen A."/>
            <person name="Kuo A."/>
            <person name="Riley R."/>
            <person name="Mondo S."/>
            <person name="Labutti K."/>
            <person name="Haridas S."/>
            <person name="Pangalinan J."/>
            <person name="Salamov A.A."/>
            <person name="Simmons B.A."/>
            <person name="Magnuson J.K."/>
            <person name="Chen J."/>
            <person name="Drula E."/>
            <person name="Henrissat B."/>
            <person name="Wiebenga A."/>
            <person name="Lubbers R.J."/>
            <person name="Gomes A.C."/>
            <person name="Makela M.R."/>
            <person name="Stajich J."/>
            <person name="Grigoriev I.V."/>
            <person name="Mortensen U.H."/>
            <person name="De Vries R.P."/>
            <person name="Baker S.E."/>
            <person name="Andersen M.R."/>
        </authorList>
    </citation>
    <scope>NUCLEOTIDE SEQUENCE [LARGE SCALE GENOMIC DNA]</scope>
    <source>
        <strain evidence="7 8">CBS 588.65</strain>
    </source>
</reference>
<keyword evidence="3 6" id="KW-0479">Metal-binding</keyword>
<dbReference type="InterPro" id="IPR001128">
    <property type="entry name" value="Cyt_P450"/>
</dbReference>
<dbReference type="PRINTS" id="PR00463">
    <property type="entry name" value="EP450I"/>
</dbReference>
<dbReference type="InterPro" id="IPR002401">
    <property type="entry name" value="Cyt_P450_E_grp-I"/>
</dbReference>
<dbReference type="PANTHER" id="PTHR24305:SF166">
    <property type="entry name" value="CYTOCHROME P450 12A4, MITOCHONDRIAL-RELATED"/>
    <property type="match status" value="1"/>
</dbReference>
<keyword evidence="6" id="KW-0349">Heme</keyword>
<keyword evidence="8" id="KW-1185">Reference proteome</keyword>
<evidence type="ECO:0000256" key="6">
    <source>
        <dbReference type="RuleBase" id="RU000461"/>
    </source>
</evidence>
<keyword evidence="6 7" id="KW-0503">Monooxygenase</keyword>
<proteinExistence type="inferred from homology"/>
<keyword evidence="4 6" id="KW-0560">Oxidoreductase</keyword>
<evidence type="ECO:0000256" key="5">
    <source>
        <dbReference type="ARBA" id="ARBA00023004"/>
    </source>
</evidence>
<dbReference type="CDD" id="cd11070">
    <property type="entry name" value="CYP56-like"/>
    <property type="match status" value="1"/>
</dbReference>
<comment type="cofactor">
    <cofactor evidence="1">
        <name>heme</name>
        <dbReference type="ChEBI" id="CHEBI:30413"/>
    </cofactor>
</comment>
<dbReference type="GO" id="GO:0004497">
    <property type="term" value="F:monooxygenase activity"/>
    <property type="evidence" value="ECO:0007669"/>
    <property type="project" value="UniProtKB-KW"/>
</dbReference>